<dbReference type="CDD" id="cd00060">
    <property type="entry name" value="FHA"/>
    <property type="match status" value="1"/>
</dbReference>
<dbReference type="EMBL" id="JAKTTI010000017">
    <property type="protein sequence ID" value="MCH1625997.1"/>
    <property type="molecule type" value="Genomic_DNA"/>
</dbReference>
<dbReference type="RefSeq" id="WP_240255921.1">
    <property type="nucleotide sequence ID" value="NZ_JAKTTI010000017.1"/>
</dbReference>
<accession>A0AAW5DZC1</accession>
<name>A0AAW5DZC1_9BACI</name>
<dbReference type="SUPFAM" id="SSF49879">
    <property type="entry name" value="SMAD/FHA domain"/>
    <property type="match status" value="1"/>
</dbReference>
<proteinExistence type="predicted"/>
<dbReference type="Proteomes" id="UP001431131">
    <property type="component" value="Unassembled WGS sequence"/>
</dbReference>
<keyword evidence="1" id="KW-0812">Transmembrane</keyword>
<keyword evidence="4" id="KW-1185">Reference proteome</keyword>
<feature type="transmembrane region" description="Helical" evidence="1">
    <location>
        <begin position="43"/>
        <end position="62"/>
    </location>
</feature>
<dbReference type="Pfam" id="PF00498">
    <property type="entry name" value="FHA"/>
    <property type="match status" value="1"/>
</dbReference>
<protein>
    <submittedName>
        <fullName evidence="3">FHA domain-containing protein</fullName>
    </submittedName>
</protein>
<sequence>MKVDDSSHEKENKPKAIIVIDSLIVITIIFALIYTYFINSQLLLKILVAIMLVITLVWLLIVKTKKDPNEEFNDTKINKLVLLDHEGESLKEWYIQGIPSMLIGKSSPDHEVDIDLSDVDYASLISKEHAVLNFSSGSWFIEDLESENGVGLRKLGERSPQKLQSDNPSELHFGDMIFLANTRILVK</sequence>
<dbReference type="InterPro" id="IPR000253">
    <property type="entry name" value="FHA_dom"/>
</dbReference>
<evidence type="ECO:0000256" key="1">
    <source>
        <dbReference type="SAM" id="Phobius"/>
    </source>
</evidence>
<feature type="transmembrane region" description="Helical" evidence="1">
    <location>
        <begin position="16"/>
        <end position="37"/>
    </location>
</feature>
<feature type="domain" description="FHA" evidence="2">
    <location>
        <begin position="101"/>
        <end position="150"/>
    </location>
</feature>
<comment type="caution">
    <text evidence="3">The sequence shown here is derived from an EMBL/GenBank/DDBJ whole genome shotgun (WGS) entry which is preliminary data.</text>
</comment>
<organism evidence="3 4">
    <name type="scientific">Fredinandcohnia quinoae</name>
    <dbReference type="NCBI Taxonomy" id="2918902"/>
    <lineage>
        <taxon>Bacteria</taxon>
        <taxon>Bacillati</taxon>
        <taxon>Bacillota</taxon>
        <taxon>Bacilli</taxon>
        <taxon>Bacillales</taxon>
        <taxon>Bacillaceae</taxon>
        <taxon>Fredinandcohnia</taxon>
    </lineage>
</organism>
<dbReference type="Gene3D" id="2.60.200.20">
    <property type="match status" value="1"/>
</dbReference>
<reference evidence="3" key="1">
    <citation type="submission" date="2022-02" db="EMBL/GenBank/DDBJ databases">
        <title>Fredinandcohnia quinoae sp. nov. isolated from Chenopodium quinoa seeds.</title>
        <authorList>
            <person name="Saati-Santamaria Z."/>
            <person name="Flores-Felix J.D."/>
            <person name="Igual J.M."/>
            <person name="Velazquez E."/>
            <person name="Garcia-Fraile P."/>
            <person name="Martinez-Molina E."/>
        </authorList>
    </citation>
    <scope>NUCLEOTIDE SEQUENCE</scope>
    <source>
        <strain evidence="3">SECRCQ15</strain>
    </source>
</reference>
<dbReference type="InterPro" id="IPR008984">
    <property type="entry name" value="SMAD_FHA_dom_sf"/>
</dbReference>
<evidence type="ECO:0000259" key="2">
    <source>
        <dbReference type="PROSITE" id="PS50006"/>
    </source>
</evidence>
<gene>
    <name evidence="3" type="ORF">MJG50_11710</name>
</gene>
<evidence type="ECO:0000313" key="4">
    <source>
        <dbReference type="Proteomes" id="UP001431131"/>
    </source>
</evidence>
<keyword evidence="1" id="KW-0472">Membrane</keyword>
<dbReference type="AlphaFoldDB" id="A0AAW5DZC1"/>
<dbReference type="PROSITE" id="PS50006">
    <property type="entry name" value="FHA_DOMAIN"/>
    <property type="match status" value="1"/>
</dbReference>
<evidence type="ECO:0000313" key="3">
    <source>
        <dbReference type="EMBL" id="MCH1625997.1"/>
    </source>
</evidence>
<keyword evidence="1" id="KW-1133">Transmembrane helix</keyword>